<reference evidence="1" key="1">
    <citation type="submission" date="2006-10" db="EMBL/GenBank/DDBJ databases">
        <authorList>
            <person name="Amadeo P."/>
            <person name="Zhao Q."/>
            <person name="Wortman J."/>
            <person name="Fraser-Liggett C."/>
            <person name="Carlton J."/>
        </authorList>
    </citation>
    <scope>NUCLEOTIDE SEQUENCE</scope>
    <source>
        <strain evidence="1">G3</strain>
    </source>
</reference>
<dbReference type="SMR" id="A2F1J9"/>
<sequence>MSKALWFAFDNPDDTPVINHVSKYLNQKVKRTYKISTIPNKTDRYPKINISKLQYCDIIDIHNQNIQETMDAILINLIDNHIPFKESDYESLLDILTNTMKNPRENLSFRIVQKVFEQITTKSSEFLHLDSSRNLLFQTLYHDAIVAGLFYYFNSDLTKLKNSLKAQILRMILPQYY</sequence>
<dbReference type="RefSeq" id="XP_001330133.1">
    <property type="nucleotide sequence ID" value="XM_001330098.1"/>
</dbReference>
<dbReference type="AlphaFoldDB" id="A2F1J9"/>
<protein>
    <submittedName>
        <fullName evidence="1">Uncharacterized protein</fullName>
    </submittedName>
</protein>
<dbReference type="Proteomes" id="UP000001542">
    <property type="component" value="Unassembled WGS sequence"/>
</dbReference>
<dbReference type="VEuPathDB" id="TrichDB:TVAGG3_0369410"/>
<evidence type="ECO:0000313" key="1">
    <source>
        <dbReference type="EMBL" id="EAY01217.1"/>
    </source>
</evidence>
<dbReference type="VEuPathDB" id="TrichDB:TVAG_440430"/>
<dbReference type="InParanoid" id="A2F1J9"/>
<accession>A2F1J9</accession>
<keyword evidence="2" id="KW-1185">Reference proteome</keyword>
<gene>
    <name evidence="1" type="ORF">TVAG_440430</name>
</gene>
<reference evidence="1" key="2">
    <citation type="journal article" date="2007" name="Science">
        <title>Draft genome sequence of the sexually transmitted pathogen Trichomonas vaginalis.</title>
        <authorList>
            <person name="Carlton J.M."/>
            <person name="Hirt R.P."/>
            <person name="Silva J.C."/>
            <person name="Delcher A.L."/>
            <person name="Schatz M."/>
            <person name="Zhao Q."/>
            <person name="Wortman J.R."/>
            <person name="Bidwell S.L."/>
            <person name="Alsmark U.C.M."/>
            <person name="Besteiro S."/>
            <person name="Sicheritz-Ponten T."/>
            <person name="Noel C.J."/>
            <person name="Dacks J.B."/>
            <person name="Foster P.G."/>
            <person name="Simillion C."/>
            <person name="Van de Peer Y."/>
            <person name="Miranda-Saavedra D."/>
            <person name="Barton G.J."/>
            <person name="Westrop G.D."/>
            <person name="Mueller S."/>
            <person name="Dessi D."/>
            <person name="Fiori P.L."/>
            <person name="Ren Q."/>
            <person name="Paulsen I."/>
            <person name="Zhang H."/>
            <person name="Bastida-Corcuera F.D."/>
            <person name="Simoes-Barbosa A."/>
            <person name="Brown M.T."/>
            <person name="Hayes R.D."/>
            <person name="Mukherjee M."/>
            <person name="Okumura C.Y."/>
            <person name="Schneider R."/>
            <person name="Smith A.J."/>
            <person name="Vanacova S."/>
            <person name="Villalvazo M."/>
            <person name="Haas B.J."/>
            <person name="Pertea M."/>
            <person name="Feldblyum T.V."/>
            <person name="Utterback T.R."/>
            <person name="Shu C.L."/>
            <person name="Osoegawa K."/>
            <person name="de Jong P.J."/>
            <person name="Hrdy I."/>
            <person name="Horvathova L."/>
            <person name="Zubacova Z."/>
            <person name="Dolezal P."/>
            <person name="Malik S.B."/>
            <person name="Logsdon J.M. Jr."/>
            <person name="Henze K."/>
            <person name="Gupta A."/>
            <person name="Wang C.C."/>
            <person name="Dunne R.L."/>
            <person name="Upcroft J.A."/>
            <person name="Upcroft P."/>
            <person name="White O."/>
            <person name="Salzberg S.L."/>
            <person name="Tang P."/>
            <person name="Chiu C.-H."/>
            <person name="Lee Y.-S."/>
            <person name="Embley T.M."/>
            <person name="Coombs G.H."/>
            <person name="Mottram J.C."/>
            <person name="Tachezy J."/>
            <person name="Fraser-Liggett C.M."/>
            <person name="Johnson P.J."/>
        </authorList>
    </citation>
    <scope>NUCLEOTIDE SEQUENCE [LARGE SCALE GENOMIC DNA]</scope>
    <source>
        <strain evidence="1">G3</strain>
    </source>
</reference>
<proteinExistence type="predicted"/>
<evidence type="ECO:0000313" key="2">
    <source>
        <dbReference type="Proteomes" id="UP000001542"/>
    </source>
</evidence>
<dbReference type="KEGG" id="tva:4759042"/>
<dbReference type="EMBL" id="DS113574">
    <property type="protein sequence ID" value="EAY01217.1"/>
    <property type="molecule type" value="Genomic_DNA"/>
</dbReference>
<name>A2F1J9_TRIV3</name>
<organism evidence="1 2">
    <name type="scientific">Trichomonas vaginalis (strain ATCC PRA-98 / G3)</name>
    <dbReference type="NCBI Taxonomy" id="412133"/>
    <lineage>
        <taxon>Eukaryota</taxon>
        <taxon>Metamonada</taxon>
        <taxon>Parabasalia</taxon>
        <taxon>Trichomonadida</taxon>
        <taxon>Trichomonadidae</taxon>
        <taxon>Trichomonas</taxon>
    </lineage>
</organism>